<proteinExistence type="predicted"/>
<evidence type="ECO:0000313" key="4">
    <source>
        <dbReference type="Proteomes" id="UP000659172"/>
    </source>
</evidence>
<dbReference type="GO" id="GO:0016787">
    <property type="term" value="F:hydrolase activity"/>
    <property type="evidence" value="ECO:0007669"/>
    <property type="project" value="UniProtKB-KW"/>
</dbReference>
<name>A0ABX2QE05_9HYPH</name>
<keyword evidence="4" id="KW-1185">Reference proteome</keyword>
<dbReference type="Gene3D" id="3.40.50.1110">
    <property type="entry name" value="SGNH hydrolase"/>
    <property type="match status" value="1"/>
</dbReference>
<dbReference type="Pfam" id="PF13472">
    <property type="entry name" value="Lipase_GDSL_2"/>
    <property type="match status" value="1"/>
</dbReference>
<sequence length="676" mass="71512">MGQIRDAANATYEDGQSSNPDKPEKSLIRRLFGLIEDIIYGLPQGYDVSYETRAQLYADLNWAAGKIGRVFGDSNEAYIGIYKKSGASGSGSWTRIGPLPGGDVSELQAQVDLLETGKLDNTSATNRILGRRSSGTGAVEQLATVRGLSIDVDGVGLAQMPEATFKGRVAGAGTGAPTDMTVAQARAALNYEADIVEAVDGEAAARLTSVRPGDDGSVVFGDSIGFAVYRFLDGLMKYRGRPFLGDLLGASLAIRDALGFVLYRLSEAGIAFKGRQVLADFLGDSFVIKDSLGFVLLRADKDGISHMGQPLTPATTSPADIEFNRHAAKRTDVRSIGVWQKARAGVVQGAARTAVFCIGDSNMMGWNAGGSSGTHNRLQSIPMVVSKLLGKALSATSENYFGRAIIADAGYETYDPRISVGAGWGATSSSNSLGGEMWVNSTTTNVLGYTPTVPCDTIDVWVAIDAAASLEVGVAGSLTPYTPATGSIVKLTYTAPAVAIQQFQIKRISGGVRLIGWDCYDSTKKGVSVLGGGKSGWRSDDYAHAAGWFSPRSALLSTGASVFVLSLGLNDWSEERAPELFEASMREIIETIRGGGKDVIMVIPMTPNGSRTWAWSEYRAIMYDLAAEYDLPLADIGEVLGTWGAANTAGLVTDNLHPNLYGYGVAASPIAYLLNL</sequence>
<keyword evidence="3" id="KW-0378">Hydrolase</keyword>
<dbReference type="EMBL" id="JABXYK010000006">
    <property type="protein sequence ID" value="NVP55957.1"/>
    <property type="molecule type" value="Genomic_DNA"/>
</dbReference>
<dbReference type="PANTHER" id="PTHR30383:SF5">
    <property type="entry name" value="SGNH HYDROLASE-TYPE ESTERASE DOMAIN-CONTAINING PROTEIN"/>
    <property type="match status" value="1"/>
</dbReference>
<protein>
    <submittedName>
        <fullName evidence="3">SGNH/GDSL hydrolase family protein</fullName>
    </submittedName>
</protein>
<feature type="domain" description="SGNH hydrolase-type esterase" evidence="2">
    <location>
        <begin position="532"/>
        <end position="663"/>
    </location>
</feature>
<dbReference type="InterPro" id="IPR051532">
    <property type="entry name" value="Ester_Hydrolysis_Enzymes"/>
</dbReference>
<organism evidence="3 4">
    <name type="scientific">Mycoplana rhizolycopersici</name>
    <dbReference type="NCBI Taxonomy" id="2746702"/>
    <lineage>
        <taxon>Bacteria</taxon>
        <taxon>Pseudomonadati</taxon>
        <taxon>Pseudomonadota</taxon>
        <taxon>Alphaproteobacteria</taxon>
        <taxon>Hyphomicrobiales</taxon>
        <taxon>Rhizobiaceae</taxon>
        <taxon>Mycoplana</taxon>
    </lineage>
</organism>
<dbReference type="SUPFAM" id="SSF52266">
    <property type="entry name" value="SGNH hydrolase"/>
    <property type="match status" value="1"/>
</dbReference>
<reference evidence="3 4" key="1">
    <citation type="submission" date="2020-06" db="EMBL/GenBank/DDBJ databases">
        <title>Rhizobium sp.nov. isolated from the tomato plant.</title>
        <authorList>
            <person name="Thin K.K."/>
            <person name="Zhang X."/>
            <person name="He S."/>
        </authorList>
    </citation>
    <scope>NUCLEOTIDE SEQUENCE [LARGE SCALE GENOMIC DNA]</scope>
    <source>
        <strain evidence="3 4">DBTS2</strain>
    </source>
</reference>
<evidence type="ECO:0000313" key="3">
    <source>
        <dbReference type="EMBL" id="NVP55957.1"/>
    </source>
</evidence>
<dbReference type="InterPro" id="IPR036514">
    <property type="entry name" value="SGNH_hydro_sf"/>
</dbReference>
<feature type="region of interest" description="Disordered" evidence="1">
    <location>
        <begin position="1"/>
        <end position="24"/>
    </location>
</feature>
<dbReference type="RefSeq" id="WP_176949938.1">
    <property type="nucleotide sequence ID" value="NZ_JABXYK010000006.1"/>
</dbReference>
<dbReference type="Proteomes" id="UP000659172">
    <property type="component" value="Unassembled WGS sequence"/>
</dbReference>
<gene>
    <name evidence="3" type="ORF">HV823_11905</name>
</gene>
<comment type="caution">
    <text evidence="3">The sequence shown here is derived from an EMBL/GenBank/DDBJ whole genome shotgun (WGS) entry which is preliminary data.</text>
</comment>
<dbReference type="InterPro" id="IPR013830">
    <property type="entry name" value="SGNH_hydro"/>
</dbReference>
<accession>A0ABX2QE05</accession>
<evidence type="ECO:0000259" key="2">
    <source>
        <dbReference type="Pfam" id="PF13472"/>
    </source>
</evidence>
<evidence type="ECO:0000256" key="1">
    <source>
        <dbReference type="SAM" id="MobiDB-lite"/>
    </source>
</evidence>
<dbReference type="PANTHER" id="PTHR30383">
    <property type="entry name" value="THIOESTERASE 1/PROTEASE 1/LYSOPHOSPHOLIPASE L1"/>
    <property type="match status" value="1"/>
</dbReference>